<reference evidence="3" key="2">
    <citation type="submission" date="2024-04" db="EMBL/GenBank/DDBJ databases">
        <authorList>
            <person name="Chen Y."/>
            <person name="Shah S."/>
            <person name="Dougan E. K."/>
            <person name="Thang M."/>
            <person name="Chan C."/>
        </authorList>
    </citation>
    <scope>NUCLEOTIDE SEQUENCE [LARGE SCALE GENOMIC DNA]</scope>
</reference>
<dbReference type="AlphaFoldDB" id="A0A9P1D2J8"/>
<feature type="chain" id="PRO_5043270996" evidence="1">
    <location>
        <begin position="20"/>
        <end position="246"/>
    </location>
</feature>
<keyword evidence="1" id="KW-0732">Signal</keyword>
<evidence type="ECO:0000313" key="5">
    <source>
        <dbReference type="Proteomes" id="UP001152797"/>
    </source>
</evidence>
<dbReference type="EMBL" id="CAMXCT010002934">
    <property type="protein sequence ID" value="CAI4001412.1"/>
    <property type="molecule type" value="Genomic_DNA"/>
</dbReference>
<accession>A0A9P1D2J8</accession>
<evidence type="ECO:0000313" key="2">
    <source>
        <dbReference type="EMBL" id="CAI4001412.1"/>
    </source>
</evidence>
<evidence type="ECO:0000256" key="1">
    <source>
        <dbReference type="SAM" id="SignalP"/>
    </source>
</evidence>
<gene>
    <name evidence="2" type="ORF">C1SCF055_LOCUS27462</name>
</gene>
<evidence type="ECO:0000313" key="4">
    <source>
        <dbReference type="EMBL" id="CAL4788724.1"/>
    </source>
</evidence>
<dbReference type="Proteomes" id="UP001152797">
    <property type="component" value="Unassembled WGS sequence"/>
</dbReference>
<dbReference type="EMBL" id="CAMXCT030002934">
    <property type="protein sequence ID" value="CAL4788724.1"/>
    <property type="molecule type" value="Genomic_DNA"/>
</dbReference>
<feature type="signal peptide" evidence="1">
    <location>
        <begin position="1"/>
        <end position="19"/>
    </location>
</feature>
<dbReference type="EMBL" id="CAMXCT020002934">
    <property type="protein sequence ID" value="CAL1154787.1"/>
    <property type="molecule type" value="Genomic_DNA"/>
</dbReference>
<comment type="caution">
    <text evidence="2">The sequence shown here is derived from an EMBL/GenBank/DDBJ whole genome shotgun (WGS) entry which is preliminary data.</text>
</comment>
<sequence length="246" mass="25560">MAVSLAVFGIFAVVPAAAATCSGNDVNIWSTKGSAAFSDDMETCGRQCALSSTECASECVQKREGYTSSCASCFGGVFGCTREHCKLKCVSGQTPACKQCVKDAGCAASFSTCSGFTPPSTAATATRATNCTGAADPQANVCYEGSAKELAYKETVHVKVESFKNGQGVMDLNGSGAKRINCLGKQFTKHGQEITTDLSDCSPALLKLSDVKYCSNQDMVMVTASVAGFSEHLSLSKVACEAEMIV</sequence>
<protein>
    <submittedName>
        <fullName evidence="4">Kinesin-like protein KIF3A</fullName>
    </submittedName>
</protein>
<organism evidence="2">
    <name type="scientific">Cladocopium goreaui</name>
    <dbReference type="NCBI Taxonomy" id="2562237"/>
    <lineage>
        <taxon>Eukaryota</taxon>
        <taxon>Sar</taxon>
        <taxon>Alveolata</taxon>
        <taxon>Dinophyceae</taxon>
        <taxon>Suessiales</taxon>
        <taxon>Symbiodiniaceae</taxon>
        <taxon>Cladocopium</taxon>
    </lineage>
</organism>
<name>A0A9P1D2J8_9DINO</name>
<dbReference type="OrthoDB" id="474483at2759"/>
<keyword evidence="5" id="KW-1185">Reference proteome</keyword>
<evidence type="ECO:0000313" key="3">
    <source>
        <dbReference type="EMBL" id="CAL1154787.1"/>
    </source>
</evidence>
<proteinExistence type="predicted"/>
<reference evidence="2" key="1">
    <citation type="submission" date="2022-10" db="EMBL/GenBank/DDBJ databases">
        <authorList>
            <person name="Chen Y."/>
            <person name="Dougan E. K."/>
            <person name="Chan C."/>
            <person name="Rhodes N."/>
            <person name="Thang M."/>
        </authorList>
    </citation>
    <scope>NUCLEOTIDE SEQUENCE</scope>
</reference>